<gene>
    <name evidence="1" type="ordered locus">Caci_3040</name>
</gene>
<name>C7Q4I0_CATAD</name>
<evidence type="ECO:0000313" key="1">
    <source>
        <dbReference type="EMBL" id="ACU71949.1"/>
    </source>
</evidence>
<proteinExistence type="predicted"/>
<keyword evidence="2" id="KW-1185">Reference proteome</keyword>
<dbReference type="RefSeq" id="WP_012787242.1">
    <property type="nucleotide sequence ID" value="NC_013131.1"/>
</dbReference>
<dbReference type="Proteomes" id="UP000000851">
    <property type="component" value="Chromosome"/>
</dbReference>
<dbReference type="InParanoid" id="C7Q4I0"/>
<dbReference type="HOGENOM" id="CLU_2615522_0_0_11"/>
<sequence>MTALTIVLLPVRTPGAATPPPLVHSGCLVCTGTKRAFCGRKVADPLPAASAAKAVTTCVVCIDFEKSHNWAAHFWGHS</sequence>
<organism evidence="1 2">
    <name type="scientific">Catenulispora acidiphila (strain DSM 44928 / JCM 14897 / NBRC 102108 / NRRL B-24433 / ID139908)</name>
    <dbReference type="NCBI Taxonomy" id="479433"/>
    <lineage>
        <taxon>Bacteria</taxon>
        <taxon>Bacillati</taxon>
        <taxon>Actinomycetota</taxon>
        <taxon>Actinomycetes</taxon>
        <taxon>Catenulisporales</taxon>
        <taxon>Catenulisporaceae</taxon>
        <taxon>Catenulispora</taxon>
    </lineage>
</organism>
<protein>
    <submittedName>
        <fullName evidence="1">Uncharacterized protein</fullName>
    </submittedName>
</protein>
<dbReference type="EMBL" id="CP001700">
    <property type="protein sequence ID" value="ACU71949.1"/>
    <property type="molecule type" value="Genomic_DNA"/>
</dbReference>
<accession>C7Q4I0</accession>
<evidence type="ECO:0000313" key="2">
    <source>
        <dbReference type="Proteomes" id="UP000000851"/>
    </source>
</evidence>
<reference evidence="1 2" key="1">
    <citation type="journal article" date="2009" name="Stand. Genomic Sci.">
        <title>Complete genome sequence of Catenulispora acidiphila type strain (ID 139908).</title>
        <authorList>
            <person name="Copeland A."/>
            <person name="Lapidus A."/>
            <person name="Glavina Del Rio T."/>
            <person name="Nolan M."/>
            <person name="Lucas S."/>
            <person name="Chen F."/>
            <person name="Tice H."/>
            <person name="Cheng J.F."/>
            <person name="Bruce D."/>
            <person name="Goodwin L."/>
            <person name="Pitluck S."/>
            <person name="Mikhailova N."/>
            <person name="Pati A."/>
            <person name="Ivanova N."/>
            <person name="Mavromatis K."/>
            <person name="Chen A."/>
            <person name="Palaniappan K."/>
            <person name="Chain P."/>
            <person name="Land M."/>
            <person name="Hauser L."/>
            <person name="Chang Y.J."/>
            <person name="Jeffries C.D."/>
            <person name="Chertkov O."/>
            <person name="Brettin T."/>
            <person name="Detter J.C."/>
            <person name="Han C."/>
            <person name="Ali Z."/>
            <person name="Tindall B.J."/>
            <person name="Goker M."/>
            <person name="Bristow J."/>
            <person name="Eisen J.A."/>
            <person name="Markowitz V."/>
            <person name="Hugenholtz P."/>
            <person name="Kyrpides N.C."/>
            <person name="Klenk H.P."/>
        </authorList>
    </citation>
    <scope>NUCLEOTIDE SEQUENCE [LARGE SCALE GENOMIC DNA]</scope>
    <source>
        <strain evidence="2">DSM 44928 / JCM 14897 / NBRC 102108 / NRRL B-24433 / ID139908</strain>
    </source>
</reference>
<dbReference type="STRING" id="479433.Caci_3040"/>
<dbReference type="KEGG" id="cai:Caci_3040"/>
<dbReference type="AlphaFoldDB" id="C7Q4I0"/>